<evidence type="ECO:0000313" key="3">
    <source>
        <dbReference type="Proteomes" id="UP000007129"/>
    </source>
</evidence>
<name>K2RBN3_MACPH</name>
<evidence type="ECO:0000256" key="1">
    <source>
        <dbReference type="SAM" id="MobiDB-lite"/>
    </source>
</evidence>
<dbReference type="EMBL" id="AHHD01000462">
    <property type="protein sequence ID" value="EKG11963.1"/>
    <property type="molecule type" value="Genomic_DNA"/>
</dbReference>
<protein>
    <submittedName>
        <fullName evidence="2">Uncharacterized protein</fullName>
    </submittedName>
</protein>
<dbReference type="HOGENOM" id="CLU_1594860_0_0_1"/>
<reference evidence="2 3" key="1">
    <citation type="journal article" date="2012" name="BMC Genomics">
        <title>Tools to kill: Genome of one of the most destructive plant pathogenic fungi Macrophomina phaseolina.</title>
        <authorList>
            <person name="Islam M.S."/>
            <person name="Haque M.S."/>
            <person name="Islam M.M."/>
            <person name="Emdad E.M."/>
            <person name="Halim A."/>
            <person name="Hossen Q.M.M."/>
            <person name="Hossain M.Z."/>
            <person name="Ahmed B."/>
            <person name="Rahim S."/>
            <person name="Rahman M.S."/>
            <person name="Alam M.M."/>
            <person name="Hou S."/>
            <person name="Wan X."/>
            <person name="Saito J.A."/>
            <person name="Alam M."/>
        </authorList>
    </citation>
    <scope>NUCLEOTIDE SEQUENCE [LARGE SCALE GENOMIC DNA]</scope>
    <source>
        <strain evidence="2 3">MS6</strain>
    </source>
</reference>
<dbReference type="AlphaFoldDB" id="K2RBN3"/>
<dbReference type="InParanoid" id="K2RBN3"/>
<feature type="region of interest" description="Disordered" evidence="1">
    <location>
        <begin position="126"/>
        <end position="167"/>
    </location>
</feature>
<accession>K2RBN3</accession>
<gene>
    <name evidence="2" type="ORF">MPH_10858</name>
</gene>
<organism evidence="2 3">
    <name type="scientific">Macrophomina phaseolina (strain MS6)</name>
    <name type="common">Charcoal rot fungus</name>
    <dbReference type="NCBI Taxonomy" id="1126212"/>
    <lineage>
        <taxon>Eukaryota</taxon>
        <taxon>Fungi</taxon>
        <taxon>Dikarya</taxon>
        <taxon>Ascomycota</taxon>
        <taxon>Pezizomycotina</taxon>
        <taxon>Dothideomycetes</taxon>
        <taxon>Dothideomycetes incertae sedis</taxon>
        <taxon>Botryosphaeriales</taxon>
        <taxon>Botryosphaeriaceae</taxon>
        <taxon>Macrophomina</taxon>
    </lineage>
</organism>
<evidence type="ECO:0000313" key="2">
    <source>
        <dbReference type="EMBL" id="EKG11963.1"/>
    </source>
</evidence>
<sequence>MLECRRSPRMCATLRGFRAYECVVSDSRRLLRTGLTEVVTRACCGEPGYGGSDALLCQNTTVRPSLRRSSEPVDDQILKGEGCALHHAWFHEFSPSHLLAILATRPGHRNERAVLVMRYLRAVSGPVPPHRPNAAVGQQFRDHSRVSGPKGAGRRHYKGPISTPRYP</sequence>
<dbReference type="VEuPathDB" id="FungiDB:MPH_10858"/>
<dbReference type="Proteomes" id="UP000007129">
    <property type="component" value="Unassembled WGS sequence"/>
</dbReference>
<comment type="caution">
    <text evidence="2">The sequence shown here is derived from an EMBL/GenBank/DDBJ whole genome shotgun (WGS) entry which is preliminary data.</text>
</comment>
<proteinExistence type="predicted"/>